<evidence type="ECO:0000256" key="1">
    <source>
        <dbReference type="ARBA" id="ARBA00001933"/>
    </source>
</evidence>
<keyword evidence="4" id="KW-0032">Aminotransferase</keyword>
<gene>
    <name evidence="4" type="ORF">GO738_11525</name>
</gene>
<comment type="cofactor">
    <cofactor evidence="1">
        <name>pyridoxal 5'-phosphate</name>
        <dbReference type="ChEBI" id="CHEBI:597326"/>
    </cofactor>
</comment>
<dbReference type="GO" id="GO:0008483">
    <property type="term" value="F:transaminase activity"/>
    <property type="evidence" value="ECO:0007669"/>
    <property type="project" value="UniProtKB-KW"/>
</dbReference>
<protein>
    <submittedName>
        <fullName evidence="4">Aminotransferase class V-fold PLP-dependent enzyme</fullName>
    </submittedName>
</protein>
<dbReference type="EMBL" id="WPOC01000021">
    <property type="protein sequence ID" value="MVN15962.1"/>
    <property type="molecule type" value="Genomic_DNA"/>
</dbReference>
<dbReference type="Proteomes" id="UP000468327">
    <property type="component" value="Unassembled WGS sequence"/>
</dbReference>
<dbReference type="Gene3D" id="3.40.640.10">
    <property type="entry name" value="Type I PLP-dependent aspartate aminotransferase-like (Major domain)"/>
    <property type="match status" value="1"/>
</dbReference>
<dbReference type="AlphaFoldDB" id="A0A6N8IJR8"/>
<evidence type="ECO:0000313" key="4">
    <source>
        <dbReference type="EMBL" id="MVN15962.1"/>
    </source>
</evidence>
<dbReference type="RefSeq" id="WP_157006158.1">
    <property type="nucleotide sequence ID" value="NZ_DBEZYS010000037.1"/>
</dbReference>
<dbReference type="InterPro" id="IPR015421">
    <property type="entry name" value="PyrdxlP-dep_Trfase_major"/>
</dbReference>
<feature type="domain" description="Aminotransferase class V" evidence="3">
    <location>
        <begin position="35"/>
        <end position="191"/>
    </location>
</feature>
<dbReference type="SUPFAM" id="SSF53383">
    <property type="entry name" value="PLP-dependent transferases"/>
    <property type="match status" value="2"/>
</dbReference>
<comment type="caution">
    <text evidence="4">The sequence shown here is derived from an EMBL/GenBank/DDBJ whole genome shotgun (WGS) entry which is preliminary data.</text>
</comment>
<proteinExistence type="predicted"/>
<evidence type="ECO:0000256" key="2">
    <source>
        <dbReference type="ARBA" id="ARBA00022898"/>
    </source>
</evidence>
<keyword evidence="2" id="KW-0663">Pyridoxal phosphate</keyword>
<evidence type="ECO:0000259" key="3">
    <source>
        <dbReference type="Pfam" id="PF00266"/>
    </source>
</evidence>
<dbReference type="PANTHER" id="PTHR43586">
    <property type="entry name" value="CYSTEINE DESULFURASE"/>
    <property type="match status" value="1"/>
</dbReference>
<evidence type="ECO:0000313" key="5">
    <source>
        <dbReference type="Proteomes" id="UP000468327"/>
    </source>
</evidence>
<dbReference type="Gene3D" id="3.90.1150.10">
    <property type="entry name" value="Aspartate Aminotransferase, domain 1"/>
    <property type="match status" value="2"/>
</dbReference>
<dbReference type="Pfam" id="PF00266">
    <property type="entry name" value="Aminotran_5"/>
    <property type="match status" value="1"/>
</dbReference>
<keyword evidence="4" id="KW-0808">Transferase</keyword>
<name>A0A6N8IJR8_9ACTN</name>
<reference evidence="4 5" key="1">
    <citation type="submission" date="2019-11" db="EMBL/GenBank/DDBJ databases">
        <title>Whole genome shotgun sequencing (WGS) data from Adlercreutzia equolifaciens ResAG-91, Eggerthella lenta MRI-F36, MRI-F37, MRI-F40, ResAG-49, ResAG-88, ResAG-121, ResAG-145, and Gordonibacter sp. ResAG-5, ResAG-26, ResAG-43, ResAG-50, ResAG-59.</title>
        <authorList>
            <person name="Stoll D.A."/>
            <person name="Danylec N."/>
            <person name="Franz C.M.A.P."/>
            <person name="Huch M."/>
        </authorList>
    </citation>
    <scope>NUCLEOTIDE SEQUENCE [LARGE SCALE GENOMIC DNA]</scope>
    <source>
        <strain evidence="4 5">ResAG-59</strain>
    </source>
</reference>
<accession>A0A6N8IJR8</accession>
<sequence length="259" mass="27204">MTREGAHPSPSSGALAAPEDFPLLAHEAAGDGGLVYLNSAATTQKPSCVLEALDAFYRTANANPHRGAHRLGTAATEALEAARRDVARLMGADADEIAFTSGTTCALNQLAYGLAGLLHPGDEVAVSLLEHHSNLVPWLTVARIAGAKVRHIVPDRQGRIPDDEIDRVIGPRTRIVAVSHVSNVRGVGADLAAHALDRRNVAVRSGAHCAQPLVRHLGAEAVCRASTGVYTSERDVDRFLEAVEAARQDAASLMAAAML</sequence>
<dbReference type="InterPro" id="IPR015422">
    <property type="entry name" value="PyrdxlP-dep_Trfase_small"/>
</dbReference>
<keyword evidence="5" id="KW-1185">Reference proteome</keyword>
<dbReference type="InterPro" id="IPR000192">
    <property type="entry name" value="Aminotrans_V_dom"/>
</dbReference>
<dbReference type="PANTHER" id="PTHR43586:SF8">
    <property type="entry name" value="CYSTEINE DESULFURASE 1, CHLOROPLASTIC"/>
    <property type="match status" value="1"/>
</dbReference>
<organism evidence="4 5">
    <name type="scientific">Gordonibacter urolithinfaciens</name>
    <dbReference type="NCBI Taxonomy" id="1335613"/>
    <lineage>
        <taxon>Bacteria</taxon>
        <taxon>Bacillati</taxon>
        <taxon>Actinomycetota</taxon>
        <taxon>Coriobacteriia</taxon>
        <taxon>Eggerthellales</taxon>
        <taxon>Eggerthellaceae</taxon>
        <taxon>Gordonibacter</taxon>
    </lineage>
</organism>
<dbReference type="InterPro" id="IPR015424">
    <property type="entry name" value="PyrdxlP-dep_Trfase"/>
</dbReference>